<comment type="caution">
    <text evidence="1">The sequence shown here is derived from an EMBL/GenBank/DDBJ whole genome shotgun (WGS) entry which is preliminary data.</text>
</comment>
<dbReference type="AlphaFoldDB" id="A0AA39V3J1"/>
<reference evidence="1" key="1">
    <citation type="submission" date="2023-03" db="EMBL/GenBank/DDBJ databases">
        <title>Complete genome of Cladonia borealis.</title>
        <authorList>
            <person name="Park H."/>
        </authorList>
    </citation>
    <scope>NUCLEOTIDE SEQUENCE</scope>
    <source>
        <strain evidence="1">ANT050790</strain>
    </source>
</reference>
<keyword evidence="2" id="KW-1185">Reference proteome</keyword>
<name>A0AA39V3J1_9LECA</name>
<sequence>MTTQPLSEKLTVFILNLDKGKMYENLFDSIYSDLIASLLAKYHVQRARSLSGAQRHLNEHQPIAILLPDPAVTLKQNSALLGQVINYVQAGGFAIFSCNFSSFINESTMDRFWKKSWSLDWKFGDYHRTDVYLNRSITQLPMSSLPNGYSQKAVFLKNVANDDSVYRPSSDSVTQSLVFPSVPANPNEAAVALTKVGEGWLGYIGDVNNEQGSQAVILSMLELAAKHSASK</sequence>
<evidence type="ECO:0000313" key="2">
    <source>
        <dbReference type="Proteomes" id="UP001166286"/>
    </source>
</evidence>
<proteinExistence type="predicted"/>
<gene>
    <name evidence="1" type="ORF">JMJ35_003325</name>
</gene>
<protein>
    <submittedName>
        <fullName evidence="1">Uncharacterized protein</fullName>
    </submittedName>
</protein>
<evidence type="ECO:0000313" key="1">
    <source>
        <dbReference type="EMBL" id="KAK0514708.1"/>
    </source>
</evidence>
<accession>A0AA39V3J1</accession>
<dbReference type="Proteomes" id="UP001166286">
    <property type="component" value="Unassembled WGS sequence"/>
</dbReference>
<organism evidence="1 2">
    <name type="scientific">Cladonia borealis</name>
    <dbReference type="NCBI Taxonomy" id="184061"/>
    <lineage>
        <taxon>Eukaryota</taxon>
        <taxon>Fungi</taxon>
        <taxon>Dikarya</taxon>
        <taxon>Ascomycota</taxon>
        <taxon>Pezizomycotina</taxon>
        <taxon>Lecanoromycetes</taxon>
        <taxon>OSLEUM clade</taxon>
        <taxon>Lecanoromycetidae</taxon>
        <taxon>Lecanorales</taxon>
        <taxon>Lecanorineae</taxon>
        <taxon>Cladoniaceae</taxon>
        <taxon>Cladonia</taxon>
    </lineage>
</organism>
<dbReference type="EMBL" id="JAFEKC020000005">
    <property type="protein sequence ID" value="KAK0514708.1"/>
    <property type="molecule type" value="Genomic_DNA"/>
</dbReference>